<evidence type="ECO:0000256" key="2">
    <source>
        <dbReference type="ARBA" id="ARBA00004418"/>
    </source>
</evidence>
<dbReference type="EMBL" id="JBHSKY010000007">
    <property type="protein sequence ID" value="MFC5278726.1"/>
    <property type="molecule type" value="Genomic_DNA"/>
</dbReference>
<dbReference type="InterPro" id="IPR017533">
    <property type="entry name" value="Halocyanin"/>
</dbReference>
<dbReference type="SUPFAM" id="SSF49503">
    <property type="entry name" value="Cupredoxins"/>
    <property type="match status" value="1"/>
</dbReference>
<evidence type="ECO:0000313" key="11">
    <source>
        <dbReference type="EMBL" id="MFC5278726.1"/>
    </source>
</evidence>
<evidence type="ECO:0000256" key="8">
    <source>
        <dbReference type="ARBA" id="ARBA00023136"/>
    </source>
</evidence>
<keyword evidence="4 9" id="KW-0479">Metal-binding</keyword>
<dbReference type="GO" id="GO:0046872">
    <property type="term" value="F:metal ion binding"/>
    <property type="evidence" value="ECO:0007669"/>
    <property type="project" value="UniProtKB-KW"/>
</dbReference>
<evidence type="ECO:0000256" key="4">
    <source>
        <dbReference type="ARBA" id="ARBA00022723"/>
    </source>
</evidence>
<dbReference type="RefSeq" id="WP_256411134.1">
    <property type="nucleotide sequence ID" value="NZ_JANHDM010000003.1"/>
</dbReference>
<gene>
    <name evidence="11" type="ORF">ACFPM1_08170</name>
</gene>
<keyword evidence="3" id="KW-0813">Transport</keyword>
<feature type="binding site" evidence="9">
    <location>
        <position position="86"/>
    </location>
    <ligand>
        <name>Cu cation</name>
        <dbReference type="ChEBI" id="CHEBI:23378"/>
    </ligand>
</feature>
<protein>
    <submittedName>
        <fullName evidence="11">Halocyanin domain-containing protein</fullName>
    </submittedName>
</protein>
<evidence type="ECO:0000256" key="5">
    <source>
        <dbReference type="ARBA" id="ARBA00022764"/>
    </source>
</evidence>
<keyword evidence="5" id="KW-0574">Periplasm</keyword>
<organism evidence="11 12">
    <name type="scientific">Halorubrum rubrum</name>
    <dbReference type="NCBI Taxonomy" id="1126240"/>
    <lineage>
        <taxon>Archaea</taxon>
        <taxon>Methanobacteriati</taxon>
        <taxon>Methanobacteriota</taxon>
        <taxon>Stenosarchaea group</taxon>
        <taxon>Halobacteria</taxon>
        <taxon>Halobacteriales</taxon>
        <taxon>Haloferacaceae</taxon>
        <taxon>Halorubrum</taxon>
    </lineage>
</organism>
<comment type="cofactor">
    <cofactor evidence="9">
        <name>Cu cation</name>
        <dbReference type="ChEBI" id="CHEBI:23378"/>
    </cofactor>
    <text evidence="9">Binds 1 copper ion per subunit.</text>
</comment>
<dbReference type="AlphaFoldDB" id="A0ABD5R1R8"/>
<keyword evidence="8" id="KW-0472">Membrane</keyword>
<keyword evidence="12" id="KW-1185">Reference proteome</keyword>
<dbReference type="PANTHER" id="PTHR34192">
    <property type="entry name" value="PLASTOCYANIN MAJOR ISOFORM, CHLOROPLASTIC-RELATED"/>
    <property type="match status" value="1"/>
</dbReference>
<dbReference type="PANTHER" id="PTHR34192:SF10">
    <property type="entry name" value="PLASTOCYANIN MAJOR ISOFORM, CHLOROPLASTIC-RELATED"/>
    <property type="match status" value="1"/>
</dbReference>
<dbReference type="InterPro" id="IPR008972">
    <property type="entry name" value="Cupredoxin"/>
</dbReference>
<dbReference type="CDD" id="cd04220">
    <property type="entry name" value="Halocyanin"/>
    <property type="match status" value="1"/>
</dbReference>
<evidence type="ECO:0000256" key="9">
    <source>
        <dbReference type="PIRSR" id="PIRSR602386-1"/>
    </source>
</evidence>
<dbReference type="GO" id="GO:0016020">
    <property type="term" value="C:membrane"/>
    <property type="evidence" value="ECO:0007669"/>
    <property type="project" value="UniProtKB-SubCell"/>
</dbReference>
<reference evidence="11 12" key="1">
    <citation type="journal article" date="2019" name="Int. J. Syst. Evol. Microbiol.">
        <title>The Global Catalogue of Microorganisms (GCM) 10K type strain sequencing project: providing services to taxonomists for standard genome sequencing and annotation.</title>
        <authorList>
            <consortium name="The Broad Institute Genomics Platform"/>
            <consortium name="The Broad Institute Genome Sequencing Center for Infectious Disease"/>
            <person name="Wu L."/>
            <person name="Ma J."/>
        </authorList>
    </citation>
    <scope>NUCLEOTIDE SEQUENCE [LARGE SCALE GENOMIC DNA]</scope>
    <source>
        <strain evidence="11 12">CGMCC 1.12124</strain>
    </source>
</reference>
<keyword evidence="6" id="KW-0249">Electron transport</keyword>
<comment type="subcellular location">
    <subcellularLocation>
        <location evidence="1">Membrane</location>
    </subcellularLocation>
    <subcellularLocation>
        <location evidence="2">Periplasm</location>
    </subcellularLocation>
</comment>
<feature type="binding site" evidence="9">
    <location>
        <position position="129"/>
    </location>
    <ligand>
        <name>Cu cation</name>
        <dbReference type="ChEBI" id="CHEBI:23378"/>
    </ligand>
</feature>
<feature type="binding site" evidence="9">
    <location>
        <position position="121"/>
    </location>
    <ligand>
        <name>Cu cation</name>
        <dbReference type="ChEBI" id="CHEBI:23378"/>
    </ligand>
</feature>
<evidence type="ECO:0000256" key="6">
    <source>
        <dbReference type="ARBA" id="ARBA00022982"/>
    </source>
</evidence>
<dbReference type="GO" id="GO:0042597">
    <property type="term" value="C:periplasmic space"/>
    <property type="evidence" value="ECO:0007669"/>
    <property type="project" value="UniProtKB-SubCell"/>
</dbReference>
<feature type="binding site" evidence="9">
    <location>
        <position position="124"/>
    </location>
    <ligand>
        <name>Cu cation</name>
        <dbReference type="ChEBI" id="CHEBI:23378"/>
    </ligand>
</feature>
<evidence type="ECO:0000256" key="3">
    <source>
        <dbReference type="ARBA" id="ARBA00022448"/>
    </source>
</evidence>
<dbReference type="PRINTS" id="PR00155">
    <property type="entry name" value="AMICYANIN"/>
</dbReference>
<evidence type="ECO:0000256" key="7">
    <source>
        <dbReference type="ARBA" id="ARBA00023008"/>
    </source>
</evidence>
<proteinExistence type="predicted"/>
<dbReference type="PROSITE" id="PS51257">
    <property type="entry name" value="PROKAR_LIPOPROTEIN"/>
    <property type="match status" value="1"/>
</dbReference>
<dbReference type="InterPro" id="IPR000923">
    <property type="entry name" value="BlueCu_1"/>
</dbReference>
<evidence type="ECO:0000256" key="1">
    <source>
        <dbReference type="ARBA" id="ARBA00004370"/>
    </source>
</evidence>
<sequence length="137" mass="14164">MVERSRRALVGSCGAASIALLAGCAGLTGGSGGGDGTDADPVDRTGRETVEVAVGAENGLSFAPANVRVDVGTTVIWEWTGEGGGHNVVDVDDAFESELTDEAGHTFEYTFEETGTVEYVCTPHQTQGMRGIVEVVE</sequence>
<dbReference type="Proteomes" id="UP001596118">
    <property type="component" value="Unassembled WGS sequence"/>
</dbReference>
<accession>A0ABD5R1R8</accession>
<dbReference type="Gene3D" id="2.60.40.420">
    <property type="entry name" value="Cupredoxins - blue copper proteins"/>
    <property type="match status" value="1"/>
</dbReference>
<keyword evidence="7 9" id="KW-0186">Copper</keyword>
<name>A0ABD5R1R8_9EURY</name>
<evidence type="ECO:0000313" key="12">
    <source>
        <dbReference type="Proteomes" id="UP001596118"/>
    </source>
</evidence>
<dbReference type="InterPro" id="IPR002386">
    <property type="entry name" value="Amicyanin/Pseudoazurin"/>
</dbReference>
<evidence type="ECO:0000259" key="10">
    <source>
        <dbReference type="Pfam" id="PF00127"/>
    </source>
</evidence>
<dbReference type="Pfam" id="PF00127">
    <property type="entry name" value="Copper-bind"/>
    <property type="match status" value="1"/>
</dbReference>
<feature type="domain" description="Blue (type 1) copper" evidence="10">
    <location>
        <begin position="55"/>
        <end position="135"/>
    </location>
</feature>
<comment type="caution">
    <text evidence="11">The sequence shown here is derived from an EMBL/GenBank/DDBJ whole genome shotgun (WGS) entry which is preliminary data.</text>
</comment>
<dbReference type="NCBIfam" id="TIGR03102">
    <property type="entry name" value="halo_cynanin"/>
    <property type="match status" value="1"/>
</dbReference>